<name>A0ACC3S5Z4_9PEZI</name>
<dbReference type="EMBL" id="JAMKPW020000042">
    <property type="protein sequence ID" value="KAK8195989.1"/>
    <property type="molecule type" value="Genomic_DNA"/>
</dbReference>
<gene>
    <name evidence="1" type="ORF">M8818_007140</name>
</gene>
<keyword evidence="2" id="KW-1185">Reference proteome</keyword>
<dbReference type="Proteomes" id="UP001320706">
    <property type="component" value="Unassembled WGS sequence"/>
</dbReference>
<sequence>MAEPTAPPLDNAPLHDTPADVKSRLKASYNAIATKYNEWTIPHSTTRLHYLSQLLDRLPTSPSTPVSVLELGCGYGVPVTQILLSYPNFSVTANDLSSAQLALARASLLPDPPGPAHGRLTLLEGDMLALDFEPATFNAVVAMYSIIHLPRAEQVEMLRKIVAWLKPGGWVLANFGAEEVEGREMGNWLEEEKGWMFWSGWGAEGTVEKVREAGLEVVVQETRDDEVDDAKFLWIIAKKNGS</sequence>
<reference evidence="1" key="1">
    <citation type="submission" date="2024-02" db="EMBL/GenBank/DDBJ databases">
        <title>Metagenome Assembled Genome of Zalaria obscura JY119.</title>
        <authorList>
            <person name="Vighnesh L."/>
            <person name="Jagadeeshwari U."/>
            <person name="Venkata Ramana C."/>
            <person name="Sasikala C."/>
        </authorList>
    </citation>
    <scope>NUCLEOTIDE SEQUENCE</scope>
    <source>
        <strain evidence="1">JY119</strain>
    </source>
</reference>
<accession>A0ACC3S5Z4</accession>
<comment type="caution">
    <text evidence="1">The sequence shown here is derived from an EMBL/GenBank/DDBJ whole genome shotgun (WGS) entry which is preliminary data.</text>
</comment>
<evidence type="ECO:0000313" key="2">
    <source>
        <dbReference type="Proteomes" id="UP001320706"/>
    </source>
</evidence>
<protein>
    <submittedName>
        <fullName evidence="1">Uncharacterized protein</fullName>
    </submittedName>
</protein>
<proteinExistence type="predicted"/>
<organism evidence="1 2">
    <name type="scientific">Zalaria obscura</name>
    <dbReference type="NCBI Taxonomy" id="2024903"/>
    <lineage>
        <taxon>Eukaryota</taxon>
        <taxon>Fungi</taxon>
        <taxon>Dikarya</taxon>
        <taxon>Ascomycota</taxon>
        <taxon>Pezizomycotina</taxon>
        <taxon>Dothideomycetes</taxon>
        <taxon>Dothideomycetidae</taxon>
        <taxon>Dothideales</taxon>
        <taxon>Zalariaceae</taxon>
        <taxon>Zalaria</taxon>
    </lineage>
</organism>
<evidence type="ECO:0000313" key="1">
    <source>
        <dbReference type="EMBL" id="KAK8195989.1"/>
    </source>
</evidence>